<comment type="similarity">
    <text evidence="3 11">Belongs to the ATPase gamma chain family.</text>
</comment>
<dbReference type="GO" id="GO:0046933">
    <property type="term" value="F:proton-transporting ATP synthase activity, rotational mechanism"/>
    <property type="evidence" value="ECO:0007669"/>
    <property type="project" value="UniProtKB-UniRule"/>
</dbReference>
<name>A0A0B6X1C0_9BACT</name>
<reference evidence="12 13" key="1">
    <citation type="submission" date="2013-12" db="EMBL/GenBank/DDBJ databases">
        <authorList>
            <person name="Stott M."/>
        </authorList>
    </citation>
    <scope>NUCLEOTIDE SEQUENCE [LARGE SCALE GENOMIC DNA]</scope>
    <source>
        <strain evidence="12 13">K22</strain>
    </source>
</reference>
<keyword evidence="5 11" id="KW-0375">Hydrogen ion transport</keyword>
<proteinExistence type="inferred from homology"/>
<keyword evidence="13" id="KW-1185">Reference proteome</keyword>
<dbReference type="AlphaFoldDB" id="A0A0B6X1C0"/>
<evidence type="ECO:0000256" key="10">
    <source>
        <dbReference type="ARBA" id="ARBA00060385"/>
    </source>
</evidence>
<accession>A0A0B6X1C0</accession>
<protein>
    <recommendedName>
        <fullName evidence="11">ATP synthase gamma chain</fullName>
    </recommendedName>
    <alternativeName>
        <fullName evidence="11">ATP synthase F1 sector gamma subunit</fullName>
    </alternativeName>
    <alternativeName>
        <fullName evidence="11">F-ATPase gamma subunit</fullName>
    </alternativeName>
</protein>
<evidence type="ECO:0000256" key="7">
    <source>
        <dbReference type="ARBA" id="ARBA00023136"/>
    </source>
</evidence>
<dbReference type="Gene3D" id="1.10.287.80">
    <property type="entry name" value="ATP synthase, gamma subunit, helix hairpin domain"/>
    <property type="match status" value="1"/>
</dbReference>
<keyword evidence="11" id="KW-1003">Cell membrane</keyword>
<keyword evidence="4 11" id="KW-0813">Transport</keyword>
<dbReference type="InterPro" id="IPR023632">
    <property type="entry name" value="ATP_synth_F1_gsu_CS"/>
</dbReference>
<dbReference type="GO" id="GO:0016787">
    <property type="term" value="F:hydrolase activity"/>
    <property type="evidence" value="ECO:0007669"/>
    <property type="project" value="UniProtKB-KW"/>
</dbReference>
<dbReference type="GO" id="GO:0005524">
    <property type="term" value="F:ATP binding"/>
    <property type="evidence" value="ECO:0007669"/>
    <property type="project" value="UniProtKB-UniRule"/>
</dbReference>
<comment type="subcellular location">
    <subcellularLocation>
        <location evidence="11">Cell membrane</location>
        <topology evidence="11">Peripheral membrane protein</topology>
    </subcellularLocation>
    <subcellularLocation>
        <location evidence="2">Membrane</location>
        <topology evidence="2">Peripheral membrane protein</topology>
    </subcellularLocation>
    <subcellularLocation>
        <location evidence="10">Thylakoid</location>
    </subcellularLocation>
</comment>
<evidence type="ECO:0000313" key="13">
    <source>
        <dbReference type="Proteomes" id="UP000031518"/>
    </source>
</evidence>
<dbReference type="STRING" id="454194.PYK22_02835"/>
<dbReference type="NCBIfam" id="TIGR01146">
    <property type="entry name" value="ATPsyn_F1gamma"/>
    <property type="match status" value="1"/>
</dbReference>
<dbReference type="EMBL" id="CBXV010000008">
    <property type="protein sequence ID" value="CDM66797.1"/>
    <property type="molecule type" value="Genomic_DNA"/>
</dbReference>
<dbReference type="HAMAP" id="MF_00815">
    <property type="entry name" value="ATP_synth_gamma_bact"/>
    <property type="match status" value="1"/>
</dbReference>
<evidence type="ECO:0000256" key="2">
    <source>
        <dbReference type="ARBA" id="ARBA00004170"/>
    </source>
</evidence>
<comment type="subunit">
    <text evidence="11">F-type ATPases have 2 components, CF(1) - the catalytic core - and CF(0) - the membrane proton channel. CF(1) has five subunits: alpha(3), beta(3), gamma(1), delta(1), epsilon(1). CF(0) has three main subunits: a, b and c.</text>
</comment>
<keyword evidence="9 11" id="KW-0066">ATP synthesis</keyword>
<dbReference type="GO" id="GO:0045259">
    <property type="term" value="C:proton-transporting ATP synthase complex"/>
    <property type="evidence" value="ECO:0007669"/>
    <property type="project" value="UniProtKB-KW"/>
</dbReference>
<reference evidence="12 13" key="2">
    <citation type="submission" date="2015-01" db="EMBL/GenBank/DDBJ databases">
        <title>Complete genome sequence of Pyrinomonas methylaliphatogenes type strain K22T.</title>
        <authorList>
            <person name="Lee K.C.Y."/>
            <person name="Power J.F."/>
            <person name="Dunfield P.F."/>
            <person name="Morgan X.C."/>
            <person name="Huttenhower C."/>
            <person name="Stott M.B."/>
        </authorList>
    </citation>
    <scope>NUCLEOTIDE SEQUENCE [LARGE SCALE GENOMIC DNA]</scope>
    <source>
        <strain evidence="12 13">K22</strain>
    </source>
</reference>
<dbReference type="PROSITE" id="PS00153">
    <property type="entry name" value="ATPASE_GAMMA"/>
    <property type="match status" value="1"/>
</dbReference>
<dbReference type="FunFam" id="1.10.287.80:FF:000003">
    <property type="entry name" value="ATP synthase gamma chain, chloroplastic"/>
    <property type="match status" value="1"/>
</dbReference>
<dbReference type="Gene3D" id="3.40.1380.10">
    <property type="match status" value="1"/>
</dbReference>
<dbReference type="PANTHER" id="PTHR11693:SF22">
    <property type="entry name" value="ATP SYNTHASE SUBUNIT GAMMA, MITOCHONDRIAL"/>
    <property type="match status" value="1"/>
</dbReference>
<dbReference type="GO" id="GO:0042777">
    <property type="term" value="P:proton motive force-driven plasma membrane ATP synthesis"/>
    <property type="evidence" value="ECO:0007669"/>
    <property type="project" value="UniProtKB-UniRule"/>
</dbReference>
<evidence type="ECO:0000256" key="9">
    <source>
        <dbReference type="ARBA" id="ARBA00023310"/>
    </source>
</evidence>
<gene>
    <name evidence="11" type="primary">atpG</name>
    <name evidence="12" type="ORF">PYK22_02835</name>
</gene>
<dbReference type="GO" id="GO:0009579">
    <property type="term" value="C:thylakoid"/>
    <property type="evidence" value="ECO:0007669"/>
    <property type="project" value="UniProtKB-SubCell"/>
</dbReference>
<dbReference type="InterPro" id="IPR000131">
    <property type="entry name" value="ATP_synth_F1_gsu"/>
</dbReference>
<comment type="function">
    <text evidence="1 11">Produces ATP from ADP in the presence of a proton gradient across the membrane. The gamma chain is believed to be important in regulating ATPase activity and the flow of protons through the CF(0) complex.</text>
</comment>
<evidence type="ECO:0000256" key="8">
    <source>
        <dbReference type="ARBA" id="ARBA00023196"/>
    </source>
</evidence>
<dbReference type="GO" id="GO:0005886">
    <property type="term" value="C:plasma membrane"/>
    <property type="evidence" value="ECO:0007669"/>
    <property type="project" value="UniProtKB-SubCell"/>
</dbReference>
<evidence type="ECO:0000256" key="11">
    <source>
        <dbReference type="HAMAP-Rule" id="MF_00815"/>
    </source>
</evidence>
<keyword evidence="12" id="KW-0378">Hydrolase</keyword>
<evidence type="ECO:0000256" key="1">
    <source>
        <dbReference type="ARBA" id="ARBA00003456"/>
    </source>
</evidence>
<keyword evidence="7 11" id="KW-0472">Membrane</keyword>
<keyword evidence="6 11" id="KW-0406">Ion transport</keyword>
<dbReference type="SUPFAM" id="SSF52943">
    <property type="entry name" value="ATP synthase (F1-ATPase), gamma subunit"/>
    <property type="match status" value="1"/>
</dbReference>
<dbReference type="Proteomes" id="UP000031518">
    <property type="component" value="Unassembled WGS sequence"/>
</dbReference>
<organism evidence="12 13">
    <name type="scientific">Pyrinomonas methylaliphatogenes</name>
    <dbReference type="NCBI Taxonomy" id="454194"/>
    <lineage>
        <taxon>Bacteria</taxon>
        <taxon>Pseudomonadati</taxon>
        <taxon>Acidobacteriota</taxon>
        <taxon>Blastocatellia</taxon>
        <taxon>Blastocatellales</taxon>
        <taxon>Pyrinomonadaceae</taxon>
        <taxon>Pyrinomonas</taxon>
    </lineage>
</organism>
<dbReference type="OrthoDB" id="9812769at2"/>
<evidence type="ECO:0000256" key="4">
    <source>
        <dbReference type="ARBA" id="ARBA00022448"/>
    </source>
</evidence>
<keyword evidence="8 11" id="KW-0139">CF(1)</keyword>
<dbReference type="RefSeq" id="WP_041978258.1">
    <property type="nucleotide sequence ID" value="NZ_CBXV010000008.1"/>
</dbReference>
<evidence type="ECO:0000313" key="12">
    <source>
        <dbReference type="EMBL" id="CDM66797.1"/>
    </source>
</evidence>
<evidence type="ECO:0000256" key="5">
    <source>
        <dbReference type="ARBA" id="ARBA00022781"/>
    </source>
</evidence>
<evidence type="ECO:0000256" key="3">
    <source>
        <dbReference type="ARBA" id="ARBA00007681"/>
    </source>
</evidence>
<dbReference type="InterPro" id="IPR035968">
    <property type="entry name" value="ATP_synth_F1_ATPase_gsu"/>
</dbReference>
<dbReference type="PRINTS" id="PR00126">
    <property type="entry name" value="ATPASEGAMMA"/>
</dbReference>
<sequence length="287" mass="32307">MANLLDIRRRIRSVKNTQQITKAMKMVSAAKLKRAQDRVVAARPYAAKMTQVLGRLAARAGDSFHDPLLDERGDQHYLLVLITADKGLAGAFNANLIKAAQIFLQENADKQIELLAIGRKGRDFFRRRQINIVGEYVGLTGKGRIEHEEALDVARDIMRRFTEDESLDKVFIIYNEFKSVLQQRVVVEQLLPVPRVETGPQQTIEYIYEQPPAEIFGRLLPRYVETQVFRALLESVASEHGARMTAMDSATKNAGELINHLTLTMNRIRQAAITKEIIEVVSGAAAL</sequence>
<dbReference type="Pfam" id="PF00231">
    <property type="entry name" value="ATP-synt"/>
    <property type="match status" value="1"/>
</dbReference>
<evidence type="ECO:0000256" key="6">
    <source>
        <dbReference type="ARBA" id="ARBA00023065"/>
    </source>
</evidence>
<dbReference type="PANTHER" id="PTHR11693">
    <property type="entry name" value="ATP SYNTHASE GAMMA CHAIN"/>
    <property type="match status" value="1"/>
</dbReference>
<dbReference type="CDD" id="cd12151">
    <property type="entry name" value="F1-ATPase_gamma"/>
    <property type="match status" value="1"/>
</dbReference>